<dbReference type="EMBL" id="MF405918">
    <property type="protein sequence ID" value="QKU33556.1"/>
    <property type="molecule type" value="Genomic_DNA"/>
</dbReference>
<accession>A0A6N1NN54</accession>
<dbReference type="RefSeq" id="YP_010780159.1">
    <property type="nucleotide sequence ID" value="NC_075038.1"/>
</dbReference>
<dbReference type="KEGG" id="vg:80516850"/>
<proteinExistence type="predicted"/>
<reference evidence="1" key="2">
    <citation type="journal article" date="2018" name="Nat. Commun.">
        <title>Tailed giant Tupanvirus possesses the most complete translational apparatus of the known virosphere.</title>
        <authorList>
            <person name="Abrahao J."/>
            <person name="Silva L."/>
            <person name="Silva L.S."/>
            <person name="Khalil J.Y.B."/>
            <person name="Rodrigues R."/>
            <person name="Arantes T."/>
            <person name="Assis F."/>
            <person name="Boratto P."/>
            <person name="Andrade M."/>
            <person name="Kroon E.G."/>
            <person name="Ribeiro B."/>
            <person name="Bergier I."/>
            <person name="Seligmann H."/>
            <person name="Ghigo E."/>
            <person name="Colson P."/>
            <person name="Levasseur A."/>
            <person name="Kroemer G."/>
            <person name="Raoult D."/>
            <person name="La Scola B."/>
        </authorList>
    </citation>
    <scope>NUCLEOTIDE SEQUENCE [LARGE SCALE GENOMIC DNA]</scope>
    <source>
        <strain evidence="1">Deep ocean</strain>
    </source>
</reference>
<protein>
    <submittedName>
        <fullName evidence="1">Putative ORFan</fullName>
    </submittedName>
</protein>
<evidence type="ECO:0000313" key="1">
    <source>
        <dbReference type="EMBL" id="QKU33556.1"/>
    </source>
</evidence>
<sequence>MDPDPLDKEVRNSLTNDESSMVCIDDTKSLKLGFRMNKEYTFSDMRPNYMVRRYEKIAITIINIIRDSDKNRVIFTLNRESGIIDKMCNVINEYVFIWDQTQNVISTKNDPSSFFYATLFFKNKPRFSTLD</sequence>
<name>A0A6N1NN54_9VIRU</name>
<reference evidence="1" key="1">
    <citation type="submission" date="2017-06" db="EMBL/GenBank/DDBJ databases">
        <authorList>
            <person name="Assis F.L."/>
            <person name="Abrahao J.S."/>
            <person name="Silva L."/>
            <person name="Khalil J.B."/>
            <person name="Rodrigues R."/>
            <person name="Silva L.S."/>
            <person name="Boratto P."/>
            <person name="Andrade M."/>
            <person name="Kroon E.G."/>
            <person name="Ribeiro B."/>
            <person name="Bergier I."/>
            <person name="Seligmann H."/>
            <person name="Ghigo E."/>
            <person name="Colson P."/>
            <person name="Levasseur A."/>
            <person name="Raoult D."/>
            <person name="Scola B.L."/>
        </authorList>
    </citation>
    <scope>NUCLEOTIDE SEQUENCE</scope>
    <source>
        <strain evidence="1">Deep ocean</strain>
    </source>
</reference>
<dbReference type="GeneID" id="80516850"/>
<organism evidence="1">
    <name type="scientific">Tupanvirus deep ocean</name>
    <dbReference type="NCBI Taxonomy" id="2126984"/>
    <lineage>
        <taxon>Viruses</taxon>
        <taxon>Varidnaviria</taxon>
        <taxon>Bamfordvirae</taxon>
        <taxon>Nucleocytoviricota</taxon>
        <taxon>Megaviricetes</taxon>
        <taxon>Imitervirales</taxon>
        <taxon>Mimiviridae</taxon>
        <taxon>Megamimivirinae</taxon>
        <taxon>Tupanvirus</taxon>
        <taxon>Tupanvirus altamarinense</taxon>
    </lineage>
</organism>